<dbReference type="PANTHER" id="PTHR30346">
    <property type="entry name" value="TRANSCRIPTIONAL DUAL REGULATOR HCAR-RELATED"/>
    <property type="match status" value="1"/>
</dbReference>
<evidence type="ECO:0000256" key="4">
    <source>
        <dbReference type="ARBA" id="ARBA00023163"/>
    </source>
</evidence>
<dbReference type="SUPFAM" id="SSF46785">
    <property type="entry name" value="Winged helix' DNA-binding domain"/>
    <property type="match status" value="1"/>
</dbReference>
<evidence type="ECO:0000313" key="7">
    <source>
        <dbReference type="EMBL" id="PNV64569.1"/>
    </source>
</evidence>
<dbReference type="InterPro" id="IPR005119">
    <property type="entry name" value="LysR_subst-bd"/>
</dbReference>
<dbReference type="EMBL" id="DYZL01000062">
    <property type="protein sequence ID" value="HJH42812.1"/>
    <property type="molecule type" value="Genomic_DNA"/>
</dbReference>
<dbReference type="SUPFAM" id="SSF53850">
    <property type="entry name" value="Periplasmic binding protein-like II"/>
    <property type="match status" value="1"/>
</dbReference>
<comment type="caution">
    <text evidence="7">The sequence shown here is derived from an EMBL/GenBank/DDBJ whole genome shotgun (WGS) entry which is preliminary data.</text>
</comment>
<dbReference type="InterPro" id="IPR000847">
    <property type="entry name" value="LysR_HTH_N"/>
</dbReference>
<comment type="similarity">
    <text evidence="1">Belongs to the LysR transcriptional regulatory family.</text>
</comment>
<dbReference type="PROSITE" id="PS50931">
    <property type="entry name" value="HTH_LYSR"/>
    <property type="match status" value="1"/>
</dbReference>
<reference evidence="6" key="3">
    <citation type="submission" date="2021-09" db="EMBL/GenBank/DDBJ databases">
        <authorList>
            <person name="Gilroy R."/>
        </authorList>
    </citation>
    <scope>NUCLEOTIDE SEQUENCE</scope>
    <source>
        <strain evidence="6">USAMLcec12-2067</strain>
    </source>
</reference>
<dbReference type="EMBL" id="PPEL01000084">
    <property type="protein sequence ID" value="PNV64569.1"/>
    <property type="molecule type" value="Genomic_DNA"/>
</dbReference>
<dbReference type="GO" id="GO:0003677">
    <property type="term" value="F:DNA binding"/>
    <property type="evidence" value="ECO:0007669"/>
    <property type="project" value="UniProtKB-KW"/>
</dbReference>
<dbReference type="PANTHER" id="PTHR30346:SF17">
    <property type="entry name" value="LYSR FAMILY TRANSCRIPTIONAL REGULATOR"/>
    <property type="match status" value="1"/>
</dbReference>
<feature type="domain" description="HTH lysR-type" evidence="5">
    <location>
        <begin position="1"/>
        <end position="58"/>
    </location>
</feature>
<dbReference type="InterPro" id="IPR036388">
    <property type="entry name" value="WH-like_DNA-bd_sf"/>
</dbReference>
<dbReference type="Proteomes" id="UP000236488">
    <property type="component" value="Unassembled WGS sequence"/>
</dbReference>
<reference evidence="6" key="2">
    <citation type="journal article" date="2021" name="PeerJ">
        <title>Extensive microbial diversity within the chicken gut microbiome revealed by metagenomics and culture.</title>
        <authorList>
            <person name="Gilroy R."/>
            <person name="Ravi A."/>
            <person name="Getino M."/>
            <person name="Pursley I."/>
            <person name="Horton D.L."/>
            <person name="Alikhan N.F."/>
            <person name="Baker D."/>
            <person name="Gharbi K."/>
            <person name="Hall N."/>
            <person name="Watson M."/>
            <person name="Adriaenssens E.M."/>
            <person name="Foster-Nyarko E."/>
            <person name="Jarju S."/>
            <person name="Secka A."/>
            <person name="Antonio M."/>
            <person name="Oren A."/>
            <person name="Chaudhuri R.R."/>
            <person name="La Ragione R."/>
            <person name="Hildebrand F."/>
            <person name="Pallen M.J."/>
        </authorList>
    </citation>
    <scope>NUCLEOTIDE SEQUENCE</scope>
    <source>
        <strain evidence="6">USAMLcec12-2067</strain>
    </source>
</reference>
<evidence type="ECO:0000256" key="1">
    <source>
        <dbReference type="ARBA" id="ARBA00009437"/>
    </source>
</evidence>
<dbReference type="Gene3D" id="1.10.10.10">
    <property type="entry name" value="Winged helix-like DNA-binding domain superfamily/Winged helix DNA-binding domain"/>
    <property type="match status" value="1"/>
</dbReference>
<keyword evidence="3" id="KW-0238">DNA-binding</keyword>
<keyword evidence="2" id="KW-0805">Transcription regulation</keyword>
<dbReference type="Gene3D" id="3.40.190.290">
    <property type="match status" value="1"/>
</dbReference>
<dbReference type="GO" id="GO:0032993">
    <property type="term" value="C:protein-DNA complex"/>
    <property type="evidence" value="ECO:0007669"/>
    <property type="project" value="TreeGrafter"/>
</dbReference>
<gene>
    <name evidence="7" type="ORF">C2L80_11195</name>
    <name evidence="6" type="ORF">K8V16_03360</name>
</gene>
<evidence type="ECO:0000313" key="6">
    <source>
        <dbReference type="EMBL" id="HJH42812.1"/>
    </source>
</evidence>
<organism evidence="7 8">
    <name type="scientific">Rubneribacter badeniensis</name>
    <dbReference type="NCBI Taxonomy" id="2070688"/>
    <lineage>
        <taxon>Bacteria</taxon>
        <taxon>Bacillati</taxon>
        <taxon>Actinomycetota</taxon>
        <taxon>Coriobacteriia</taxon>
        <taxon>Eggerthellales</taxon>
        <taxon>Eggerthellaceae</taxon>
        <taxon>Rubneribacter</taxon>
    </lineage>
</organism>
<dbReference type="Proteomes" id="UP000789325">
    <property type="component" value="Unassembled WGS sequence"/>
</dbReference>
<reference evidence="7 8" key="1">
    <citation type="journal article" date="2018" name="Int. J. Syst. Evol. Microbiol.">
        <title>Rubneribacter badeniensis gen. nov., sp. nov. and Enteroscipio rubneri gen. nov., sp. nov., new members of the Eggerthellaceae isolated from human faeces.</title>
        <authorList>
            <person name="Danylec N."/>
            <person name="Gobl A."/>
            <person name="Stoll D.A."/>
            <person name="Hetzer B."/>
            <person name="Kulling S.E."/>
            <person name="Huch M."/>
        </authorList>
    </citation>
    <scope>NUCLEOTIDE SEQUENCE [LARGE SCALE GENOMIC DNA]</scope>
    <source>
        <strain evidence="7 8">ResAG-85</strain>
    </source>
</reference>
<accession>A0A2K2U2R0</accession>
<sequence>MNIEHAREFLTLAQCLNFTEAANDLNMTQPALSKHLAALERELGAKLVDRTRKSIQLTEEGRMFFETCGIIVNQYDKMQRALDEIKAARPLKIGGRFDDADVATLMSMAAMMYRNAHRSSLAFARSDGHDELDALEAGEIDLYIDYANPARLKERKLSFRPFVSNPLVAIVGSDHGLAHRARIEWEDLKNETLVKFVSDKTNPAWEQIEELCRAHGFAPKTRPVSSLNDVEFFSTPLHGSVLIWKRTQKQIGLLLETGQRACVPLASENARITAYLVFRPSDEARLAGLFEAIDEAKSLIEKRKRREDAPE</sequence>
<protein>
    <submittedName>
        <fullName evidence="7">LysR family transcriptional regulator</fullName>
    </submittedName>
</protein>
<dbReference type="FunFam" id="1.10.10.10:FF:000001">
    <property type="entry name" value="LysR family transcriptional regulator"/>
    <property type="match status" value="1"/>
</dbReference>
<dbReference type="InterPro" id="IPR036390">
    <property type="entry name" value="WH_DNA-bd_sf"/>
</dbReference>
<keyword evidence="4" id="KW-0804">Transcription</keyword>
<dbReference type="PRINTS" id="PR00039">
    <property type="entry name" value="HTHLYSR"/>
</dbReference>
<evidence type="ECO:0000313" key="8">
    <source>
        <dbReference type="Proteomes" id="UP000236488"/>
    </source>
</evidence>
<name>A0A2K2U2R0_9ACTN</name>
<dbReference type="Pfam" id="PF03466">
    <property type="entry name" value="LysR_substrate"/>
    <property type="match status" value="1"/>
</dbReference>
<dbReference type="AlphaFoldDB" id="A0A2K2U2R0"/>
<evidence type="ECO:0000256" key="2">
    <source>
        <dbReference type="ARBA" id="ARBA00023015"/>
    </source>
</evidence>
<keyword evidence="8" id="KW-1185">Reference proteome</keyword>
<dbReference type="RefSeq" id="WP_087198718.1">
    <property type="nucleotide sequence ID" value="NZ_PPEL01000084.1"/>
</dbReference>
<proteinExistence type="inferred from homology"/>
<dbReference type="CDD" id="cd05466">
    <property type="entry name" value="PBP2_LTTR_substrate"/>
    <property type="match status" value="1"/>
</dbReference>
<dbReference type="GO" id="GO:0003700">
    <property type="term" value="F:DNA-binding transcription factor activity"/>
    <property type="evidence" value="ECO:0007669"/>
    <property type="project" value="InterPro"/>
</dbReference>
<evidence type="ECO:0000256" key="3">
    <source>
        <dbReference type="ARBA" id="ARBA00023125"/>
    </source>
</evidence>
<evidence type="ECO:0000259" key="5">
    <source>
        <dbReference type="PROSITE" id="PS50931"/>
    </source>
</evidence>
<dbReference type="Pfam" id="PF00126">
    <property type="entry name" value="HTH_1"/>
    <property type="match status" value="1"/>
</dbReference>